<dbReference type="PANTHER" id="PTHR46797">
    <property type="entry name" value="HTH-TYPE TRANSCRIPTIONAL REGULATOR"/>
    <property type="match status" value="1"/>
</dbReference>
<proteinExistence type="predicted"/>
<dbReference type="GO" id="GO:0003677">
    <property type="term" value="F:DNA binding"/>
    <property type="evidence" value="ECO:0007669"/>
    <property type="project" value="UniProtKB-KW"/>
</dbReference>
<dbReference type="SMART" id="SM00530">
    <property type="entry name" value="HTH_XRE"/>
    <property type="match status" value="1"/>
</dbReference>
<dbReference type="GO" id="GO:0003700">
    <property type="term" value="F:DNA-binding transcription factor activity"/>
    <property type="evidence" value="ECO:0007669"/>
    <property type="project" value="TreeGrafter"/>
</dbReference>
<dbReference type="GO" id="GO:0005829">
    <property type="term" value="C:cytosol"/>
    <property type="evidence" value="ECO:0007669"/>
    <property type="project" value="TreeGrafter"/>
</dbReference>
<dbReference type="InterPro" id="IPR010982">
    <property type="entry name" value="Lambda_DNA-bd_dom_sf"/>
</dbReference>
<dbReference type="PANTHER" id="PTHR46797:SF1">
    <property type="entry name" value="METHYLPHOSPHONATE SYNTHASE"/>
    <property type="match status" value="1"/>
</dbReference>
<name>A0A9D1ELJ6_9FIRM</name>
<keyword evidence="1" id="KW-0238">DNA-binding</keyword>
<reference evidence="3" key="2">
    <citation type="journal article" date="2021" name="PeerJ">
        <title>Extensive microbial diversity within the chicken gut microbiome revealed by metagenomics and culture.</title>
        <authorList>
            <person name="Gilroy R."/>
            <person name="Ravi A."/>
            <person name="Getino M."/>
            <person name="Pursley I."/>
            <person name="Horton D.L."/>
            <person name="Alikhan N.F."/>
            <person name="Baker D."/>
            <person name="Gharbi K."/>
            <person name="Hall N."/>
            <person name="Watson M."/>
            <person name="Adriaenssens E.M."/>
            <person name="Foster-Nyarko E."/>
            <person name="Jarju S."/>
            <person name="Secka A."/>
            <person name="Antonio M."/>
            <person name="Oren A."/>
            <person name="Chaudhuri R.R."/>
            <person name="La Ragione R."/>
            <person name="Hildebrand F."/>
            <person name="Pallen M.J."/>
        </authorList>
    </citation>
    <scope>NUCLEOTIDE SEQUENCE</scope>
    <source>
        <strain evidence="3">ChiSxjej1B13-7041</strain>
    </source>
</reference>
<evidence type="ECO:0000313" key="3">
    <source>
        <dbReference type="EMBL" id="HIR94155.1"/>
    </source>
</evidence>
<dbReference type="PROSITE" id="PS50943">
    <property type="entry name" value="HTH_CROC1"/>
    <property type="match status" value="1"/>
</dbReference>
<accession>A0A9D1ELJ6</accession>
<dbReference type="CDD" id="cd00093">
    <property type="entry name" value="HTH_XRE"/>
    <property type="match status" value="1"/>
</dbReference>
<dbReference type="EMBL" id="DVHU01000109">
    <property type="protein sequence ID" value="HIR94155.1"/>
    <property type="molecule type" value="Genomic_DNA"/>
</dbReference>
<reference evidence="3" key="1">
    <citation type="submission" date="2020-10" db="EMBL/GenBank/DDBJ databases">
        <authorList>
            <person name="Gilroy R."/>
        </authorList>
    </citation>
    <scope>NUCLEOTIDE SEQUENCE</scope>
    <source>
        <strain evidence="3">ChiSxjej1B13-7041</strain>
    </source>
</reference>
<dbReference type="Proteomes" id="UP000886841">
    <property type="component" value="Unassembled WGS sequence"/>
</dbReference>
<organism evidence="3 4">
    <name type="scientific">Candidatus Egerieimonas intestinavium</name>
    <dbReference type="NCBI Taxonomy" id="2840777"/>
    <lineage>
        <taxon>Bacteria</taxon>
        <taxon>Bacillati</taxon>
        <taxon>Bacillota</taxon>
        <taxon>Clostridia</taxon>
        <taxon>Lachnospirales</taxon>
        <taxon>Lachnospiraceae</taxon>
        <taxon>Lachnospiraceae incertae sedis</taxon>
        <taxon>Candidatus Egerieimonas</taxon>
    </lineage>
</organism>
<evidence type="ECO:0000313" key="4">
    <source>
        <dbReference type="Proteomes" id="UP000886841"/>
    </source>
</evidence>
<feature type="domain" description="HTH cro/C1-type" evidence="2">
    <location>
        <begin position="12"/>
        <end position="67"/>
    </location>
</feature>
<dbReference type="Pfam" id="PF01381">
    <property type="entry name" value="HTH_3"/>
    <property type="match status" value="1"/>
</dbReference>
<dbReference type="InterPro" id="IPR050807">
    <property type="entry name" value="TransReg_Diox_bact_type"/>
</dbReference>
<sequence length="121" mass="13995">MYNDFQIISSNIKYLREKKGYTQEQLAEAADLSVSHLSKVESGQRRMGMKAYLTVLKALEVCEADYVNLASAPESDHHFRKYTEIMKDCSKSEQRFLLETLRIIKDNMGILKGSNQKRIEE</sequence>
<dbReference type="SUPFAM" id="SSF47413">
    <property type="entry name" value="lambda repressor-like DNA-binding domains"/>
    <property type="match status" value="1"/>
</dbReference>
<dbReference type="AlphaFoldDB" id="A0A9D1ELJ6"/>
<dbReference type="InterPro" id="IPR001387">
    <property type="entry name" value="Cro/C1-type_HTH"/>
</dbReference>
<gene>
    <name evidence="3" type="ORF">IAB98_12125</name>
</gene>
<dbReference type="Gene3D" id="1.10.260.40">
    <property type="entry name" value="lambda repressor-like DNA-binding domains"/>
    <property type="match status" value="1"/>
</dbReference>
<evidence type="ECO:0000256" key="1">
    <source>
        <dbReference type="ARBA" id="ARBA00023125"/>
    </source>
</evidence>
<evidence type="ECO:0000259" key="2">
    <source>
        <dbReference type="PROSITE" id="PS50943"/>
    </source>
</evidence>
<protein>
    <submittedName>
        <fullName evidence="3">Helix-turn-helix transcriptional regulator</fullName>
    </submittedName>
</protein>
<comment type="caution">
    <text evidence="3">The sequence shown here is derived from an EMBL/GenBank/DDBJ whole genome shotgun (WGS) entry which is preliminary data.</text>
</comment>